<dbReference type="AlphaFoldDB" id="A0A0G0A651"/>
<keyword evidence="1" id="KW-0472">Membrane</keyword>
<keyword evidence="2" id="KW-0808">Transferase</keyword>
<feature type="transmembrane region" description="Helical" evidence="1">
    <location>
        <begin position="243"/>
        <end position="271"/>
    </location>
</feature>
<reference evidence="2 3" key="1">
    <citation type="journal article" date="2015" name="Nature">
        <title>rRNA introns, odd ribosomes, and small enigmatic genomes across a large radiation of phyla.</title>
        <authorList>
            <person name="Brown C.T."/>
            <person name="Hug L.A."/>
            <person name="Thomas B.C."/>
            <person name="Sharon I."/>
            <person name="Castelle C.J."/>
            <person name="Singh A."/>
            <person name="Wilkins M.J."/>
            <person name="Williams K.H."/>
            <person name="Banfield J.F."/>
        </authorList>
    </citation>
    <scope>NUCLEOTIDE SEQUENCE [LARGE SCALE GENOMIC DNA]</scope>
</reference>
<evidence type="ECO:0000256" key="1">
    <source>
        <dbReference type="SAM" id="Phobius"/>
    </source>
</evidence>
<comment type="caution">
    <text evidence="2">The sequence shown here is derived from an EMBL/GenBank/DDBJ whole genome shotgun (WGS) entry which is preliminary data.</text>
</comment>
<proteinExistence type="predicted"/>
<dbReference type="PANTHER" id="PTHR43685">
    <property type="entry name" value="GLYCOSYLTRANSFERASE"/>
    <property type="match status" value="1"/>
</dbReference>
<evidence type="ECO:0000313" key="2">
    <source>
        <dbReference type="EMBL" id="KKP46796.1"/>
    </source>
</evidence>
<dbReference type="GO" id="GO:0016740">
    <property type="term" value="F:transferase activity"/>
    <property type="evidence" value="ECO:0007669"/>
    <property type="project" value="UniProtKB-KW"/>
</dbReference>
<dbReference type="Proteomes" id="UP000033995">
    <property type="component" value="Unassembled WGS sequence"/>
</dbReference>
<feature type="transmembrane region" description="Helical" evidence="1">
    <location>
        <begin position="277"/>
        <end position="297"/>
    </location>
</feature>
<dbReference type="InterPro" id="IPR050834">
    <property type="entry name" value="Glycosyltransf_2"/>
</dbReference>
<name>A0A0G0A651_9BACT</name>
<gene>
    <name evidence="2" type="ORF">UR38_C0008G0027</name>
</gene>
<dbReference type="Pfam" id="PF13641">
    <property type="entry name" value="Glyco_tranf_2_3"/>
    <property type="match status" value="1"/>
</dbReference>
<keyword evidence="1" id="KW-1133">Transmembrane helix</keyword>
<organism evidence="2 3">
    <name type="scientific">Candidatus Woesebacteria bacterium GW2011_GWA2_33_28</name>
    <dbReference type="NCBI Taxonomy" id="1618561"/>
    <lineage>
        <taxon>Bacteria</taxon>
        <taxon>Candidatus Woeseibacteriota</taxon>
    </lineage>
</organism>
<dbReference type="PANTHER" id="PTHR43685:SF3">
    <property type="entry name" value="SLR2126 PROTEIN"/>
    <property type="match status" value="1"/>
</dbReference>
<feature type="transmembrane region" description="Helical" evidence="1">
    <location>
        <begin position="203"/>
        <end position="222"/>
    </location>
</feature>
<protein>
    <submittedName>
        <fullName evidence="2">B-glycosyltransferase, glycosyltransferase family 2 protein</fullName>
    </submittedName>
</protein>
<dbReference type="InterPro" id="IPR029044">
    <property type="entry name" value="Nucleotide-diphossugar_trans"/>
</dbReference>
<dbReference type="SUPFAM" id="SSF53448">
    <property type="entry name" value="Nucleotide-diphospho-sugar transferases"/>
    <property type="match status" value="1"/>
</dbReference>
<sequence>MTSKKVKVSVCVTTKNESEETIKKLLDALNHQSLKPDEIIIIDAKDYNNCSRSEGRNLAIKKARNEIIVITDAGCVPRKDWLKNLTVHLGGAKAHPLGVLADVVAGGYKMIAKNSFQKAMRFYLGVSPRKFDKNFMPSARSMAFTKTIWKKAGGFPEKLSGAAEDTLFNVNLIKAGAKFVTAKNAVVEWGMPTTIFNFFVKDGFFFLIFNYAVGDGQAGIWWHPVKRFQSHNIKILSIYPRYIIGLLLLVLSFKFSVFALLLYILITLYLLYSYKKAGIYGPILQLVSDIAVMTGFIRGIMWK</sequence>
<accession>A0A0G0A651</accession>
<dbReference type="EMBL" id="LBOZ01000008">
    <property type="protein sequence ID" value="KKP46796.1"/>
    <property type="molecule type" value="Genomic_DNA"/>
</dbReference>
<dbReference type="Gene3D" id="3.90.550.10">
    <property type="entry name" value="Spore Coat Polysaccharide Biosynthesis Protein SpsA, Chain A"/>
    <property type="match status" value="1"/>
</dbReference>
<keyword evidence="1" id="KW-0812">Transmembrane</keyword>
<evidence type="ECO:0000313" key="3">
    <source>
        <dbReference type="Proteomes" id="UP000033995"/>
    </source>
</evidence>